<keyword evidence="4" id="KW-1185">Reference proteome</keyword>
<feature type="domain" description="Archaeal Type IV pilin N-terminal" evidence="2">
    <location>
        <begin position="20"/>
        <end position="100"/>
    </location>
</feature>
<dbReference type="InterPro" id="IPR013373">
    <property type="entry name" value="Flagellin/pilin_N_arc"/>
</dbReference>
<organism evidence="3 4">
    <name type="scientific">Methanimicrococcus hacksteinii</name>
    <dbReference type="NCBI Taxonomy" id="3028293"/>
    <lineage>
        <taxon>Archaea</taxon>
        <taxon>Methanobacteriati</taxon>
        <taxon>Methanobacteriota</taxon>
        <taxon>Stenosarchaea group</taxon>
        <taxon>Methanomicrobia</taxon>
        <taxon>Methanosarcinales</taxon>
        <taxon>Methanosarcinaceae</taxon>
        <taxon>Methanimicrococcus</taxon>
    </lineage>
</organism>
<reference evidence="3 4" key="1">
    <citation type="submission" date="2023-06" db="EMBL/GenBank/DDBJ databases">
        <title>Genome sequence of Methanimicrococcus sp. At1.</title>
        <authorList>
            <person name="Protasov E."/>
            <person name="Platt K."/>
            <person name="Poehlein A."/>
            <person name="Daniel R."/>
            <person name="Brune A."/>
        </authorList>
    </citation>
    <scope>NUCLEOTIDE SEQUENCE [LARGE SCALE GENOMIC DNA]</scope>
    <source>
        <strain evidence="3 4">At1</strain>
    </source>
</reference>
<gene>
    <name evidence="3" type="ORF">MmiAt1_02140</name>
</gene>
<keyword evidence="1" id="KW-0812">Transmembrane</keyword>
<keyword evidence="1" id="KW-0472">Membrane</keyword>
<dbReference type="Pfam" id="PF07790">
    <property type="entry name" value="Pilin_N"/>
    <property type="match status" value="1"/>
</dbReference>
<evidence type="ECO:0000313" key="3">
    <source>
        <dbReference type="EMBL" id="MDV0444680.1"/>
    </source>
</evidence>
<dbReference type="PANTHER" id="PTHR38138">
    <property type="entry name" value="VNG6441H"/>
    <property type="match status" value="1"/>
</dbReference>
<dbReference type="NCBIfam" id="TIGR02537">
    <property type="entry name" value="arch_flag_Nterm"/>
    <property type="match status" value="1"/>
</dbReference>
<evidence type="ECO:0000256" key="1">
    <source>
        <dbReference type="SAM" id="Phobius"/>
    </source>
</evidence>
<dbReference type="PANTHER" id="PTHR38138:SF1">
    <property type="entry name" value="ARCHAEAL TYPE IV PILIN N-TERMINAL DOMAIN-CONTAINING PROTEIN"/>
    <property type="match status" value="1"/>
</dbReference>
<proteinExistence type="predicted"/>
<evidence type="ECO:0000313" key="4">
    <source>
        <dbReference type="Proteomes" id="UP001272052"/>
    </source>
</evidence>
<sequence>MSSKTNPKSQSEFNFLSDNRGISPVVGVLLLLAITVVMAGYLATEVLSYEFQTPSQPVSLNARIESVNVSGTDYTVIRLEHAGGAPLQMSQIRVLLNQSESDLSYYSGETFKIGESVAVCGIGSSKTAVLAYPVSGSTKKPSQNVLKTGESAELIVIDASNNQILFKKVIYN</sequence>
<dbReference type="InterPro" id="IPR012859">
    <property type="entry name" value="Pilin_N_archaeal"/>
</dbReference>
<dbReference type="EMBL" id="JAWDKC010000007">
    <property type="protein sequence ID" value="MDV0444680.1"/>
    <property type="molecule type" value="Genomic_DNA"/>
</dbReference>
<name>A0ABU3VMU8_9EURY</name>
<dbReference type="RefSeq" id="WP_318785081.1">
    <property type="nucleotide sequence ID" value="NZ_JAWDKC010000007.1"/>
</dbReference>
<protein>
    <recommendedName>
        <fullName evidence="2">Archaeal Type IV pilin N-terminal domain-containing protein</fullName>
    </recommendedName>
</protein>
<accession>A0ABU3VMU8</accession>
<evidence type="ECO:0000259" key="2">
    <source>
        <dbReference type="Pfam" id="PF07790"/>
    </source>
</evidence>
<feature type="transmembrane region" description="Helical" evidence="1">
    <location>
        <begin position="21"/>
        <end position="43"/>
    </location>
</feature>
<dbReference type="Proteomes" id="UP001272052">
    <property type="component" value="Unassembled WGS sequence"/>
</dbReference>
<comment type="caution">
    <text evidence="3">The sequence shown here is derived from an EMBL/GenBank/DDBJ whole genome shotgun (WGS) entry which is preliminary data.</text>
</comment>
<keyword evidence="1" id="KW-1133">Transmembrane helix</keyword>